<dbReference type="AlphaFoldDB" id="A0AAD5RR54"/>
<keyword evidence="2" id="KW-1185">Reference proteome</keyword>
<organism evidence="1 2">
    <name type="scientific">Zalerion maritima</name>
    <dbReference type="NCBI Taxonomy" id="339359"/>
    <lineage>
        <taxon>Eukaryota</taxon>
        <taxon>Fungi</taxon>
        <taxon>Dikarya</taxon>
        <taxon>Ascomycota</taxon>
        <taxon>Pezizomycotina</taxon>
        <taxon>Sordariomycetes</taxon>
        <taxon>Lulworthiomycetidae</taxon>
        <taxon>Lulworthiales</taxon>
        <taxon>Lulworthiaceae</taxon>
        <taxon>Zalerion</taxon>
    </lineage>
</organism>
<accession>A0AAD5RR54</accession>
<protein>
    <submittedName>
        <fullName evidence="1">Uncharacterized protein</fullName>
    </submittedName>
</protein>
<reference evidence="1" key="1">
    <citation type="submission" date="2022-07" db="EMBL/GenBank/DDBJ databases">
        <title>Draft genome sequence of Zalerion maritima ATCC 34329, a (micro)plastics degrading marine fungus.</title>
        <authorList>
            <person name="Paco A."/>
            <person name="Goncalves M.F.M."/>
            <person name="Rocha-Santos T.A.P."/>
            <person name="Alves A."/>
        </authorList>
    </citation>
    <scope>NUCLEOTIDE SEQUENCE</scope>
    <source>
        <strain evidence="1">ATCC 34329</strain>
    </source>
</reference>
<proteinExistence type="predicted"/>
<dbReference type="EMBL" id="JAKWBI020000155">
    <property type="protein sequence ID" value="KAJ2901373.1"/>
    <property type="molecule type" value="Genomic_DNA"/>
</dbReference>
<name>A0AAD5RR54_9PEZI</name>
<gene>
    <name evidence="1" type="ORF">MKZ38_001927</name>
</gene>
<comment type="caution">
    <text evidence="1">The sequence shown here is derived from an EMBL/GenBank/DDBJ whole genome shotgun (WGS) entry which is preliminary data.</text>
</comment>
<evidence type="ECO:0000313" key="1">
    <source>
        <dbReference type="EMBL" id="KAJ2901373.1"/>
    </source>
</evidence>
<dbReference type="Proteomes" id="UP001201980">
    <property type="component" value="Unassembled WGS sequence"/>
</dbReference>
<evidence type="ECO:0000313" key="2">
    <source>
        <dbReference type="Proteomes" id="UP001201980"/>
    </source>
</evidence>
<sequence length="166" mass="19744">MEVLSKMLSEIERKRSKLLSKRETCCEVFVFSCYESLEETQAWPVRQTARRDNRSLSDILDPPAEFDFRVQPPRGMYGGCNITKQTKKDFDGPGLDCMSKPKIGEEDEVFDSDYWIHDPLEQWDTKYRIKHSQSASYRSFIGRPEKRDLWNTHQRRRDIEFYAFIT</sequence>